<dbReference type="Pfam" id="PF15515">
    <property type="entry name" value="MvaI_BcnI"/>
    <property type="match status" value="1"/>
</dbReference>
<dbReference type="OrthoDB" id="9204522at2"/>
<dbReference type="InterPro" id="IPR043005">
    <property type="entry name" value="MvaI_BcnI_rec"/>
</dbReference>
<dbReference type="CDD" id="cd22347">
    <property type="entry name" value="PDDEXK_nuclease"/>
    <property type="match status" value="1"/>
</dbReference>
<comment type="caution">
    <text evidence="2">The sequence shown here is derived from an EMBL/GenBank/DDBJ whole genome shotgun (WGS) entry which is preliminary data.</text>
</comment>
<reference evidence="2 3" key="1">
    <citation type="submission" date="2019-06" db="EMBL/GenBank/DDBJ databases">
        <title>Whole genome shotgun sequence of Acetobacter orleanensis NBRC 13752.</title>
        <authorList>
            <person name="Hosoyama A."/>
            <person name="Uohara A."/>
            <person name="Ohji S."/>
            <person name="Ichikawa N."/>
        </authorList>
    </citation>
    <scope>NUCLEOTIDE SEQUENCE [LARGE SCALE GENOMIC DNA]</scope>
    <source>
        <strain evidence="2 3">NBRC 13752</strain>
    </source>
</reference>
<organism evidence="2 3">
    <name type="scientific">Acetobacter orleanensis</name>
    <dbReference type="NCBI Taxonomy" id="104099"/>
    <lineage>
        <taxon>Bacteria</taxon>
        <taxon>Pseudomonadati</taxon>
        <taxon>Pseudomonadota</taxon>
        <taxon>Alphaproteobacteria</taxon>
        <taxon>Acetobacterales</taxon>
        <taxon>Acetobacteraceae</taxon>
        <taxon>Acetobacter</taxon>
    </lineage>
</organism>
<dbReference type="EMBL" id="BJMU01000043">
    <property type="protein sequence ID" value="GEB84159.1"/>
    <property type="molecule type" value="Genomic_DNA"/>
</dbReference>
<name>A0A4Y3TRQ0_9PROT</name>
<dbReference type="Gene3D" id="3.30.70.3570">
    <property type="entry name" value="MvaI/BcnI restriction endonuclease, recognition domain"/>
    <property type="match status" value="1"/>
</dbReference>
<protein>
    <recommendedName>
        <fullName evidence="1">MvaI/BcnI restriction endonuclease domain-containing protein</fullName>
    </recommendedName>
</protein>
<dbReference type="Gene3D" id="3.40.210.20">
    <property type="entry name" value="MvaI/BcnI restriction endonuclease, catalytic domain"/>
    <property type="match status" value="1"/>
</dbReference>
<dbReference type="AlphaFoldDB" id="A0A4Y3TRQ0"/>
<accession>A0A4Y3TRQ0</accession>
<evidence type="ECO:0000259" key="1">
    <source>
        <dbReference type="Pfam" id="PF15515"/>
    </source>
</evidence>
<proteinExistence type="predicted"/>
<sequence>MCDDISRFKEDFLKVKDLGFVRSSRTNSTGVGKTFEDFVGVAENNLKEPDLHGFEVKAQRSYSGSYVTLCTKSPTHPIKANQYIKDKYGYPDQSHPNIKVIHTSIFHNKFSINSYSGVKFRLQVDLLEKRVYVLVFNLNEEVIDSSIYYSFESIDNALRKIKNLAYVSAQTEKRNFEEFFHFTNAILFSEMKGLDHFLQEIINGNIMYDVRIGAYKSGNKIGKAHDHGSGFRIKRMLLNGMYDKYLEI</sequence>
<keyword evidence="3" id="KW-1185">Reference proteome</keyword>
<dbReference type="InterPro" id="IPR043004">
    <property type="entry name" value="MvaI_BcnI_cat"/>
</dbReference>
<dbReference type="Proteomes" id="UP000317617">
    <property type="component" value="Unassembled WGS sequence"/>
</dbReference>
<evidence type="ECO:0000313" key="3">
    <source>
        <dbReference type="Proteomes" id="UP000317617"/>
    </source>
</evidence>
<feature type="domain" description="MvaI/BcnI restriction endonuclease" evidence="1">
    <location>
        <begin position="12"/>
        <end position="242"/>
    </location>
</feature>
<evidence type="ECO:0000313" key="2">
    <source>
        <dbReference type="EMBL" id="GEB84159.1"/>
    </source>
</evidence>
<gene>
    <name evidence="2" type="ORF">AOR01nite_26360</name>
</gene>
<dbReference type="RefSeq" id="WP_048836969.1">
    <property type="nucleotide sequence ID" value="NZ_BJMU01000043.1"/>
</dbReference>
<dbReference type="InterPro" id="IPR029127">
    <property type="entry name" value="MvaI_BcnI"/>
</dbReference>